<dbReference type="InterPro" id="IPR000531">
    <property type="entry name" value="Beta-barrel_TonB"/>
</dbReference>
<dbReference type="SUPFAM" id="SSF56935">
    <property type="entry name" value="Porins"/>
    <property type="match status" value="1"/>
</dbReference>
<dbReference type="Gene3D" id="2.40.170.20">
    <property type="entry name" value="TonB-dependent receptor, beta-barrel domain"/>
    <property type="match status" value="1"/>
</dbReference>
<name>A0A161K8Z5_9ZZZZ</name>
<evidence type="ECO:0000256" key="7">
    <source>
        <dbReference type="ARBA" id="ARBA00023170"/>
    </source>
</evidence>
<reference evidence="11" key="1">
    <citation type="submission" date="2015-10" db="EMBL/GenBank/DDBJ databases">
        <authorList>
            <person name="Gilbert D.G."/>
        </authorList>
    </citation>
    <scope>NUCLEOTIDE SEQUENCE</scope>
</reference>
<dbReference type="Pfam" id="PF13620">
    <property type="entry name" value="CarboxypepD_reg"/>
    <property type="match status" value="1"/>
</dbReference>
<keyword evidence="2" id="KW-0813">Transport</keyword>
<keyword evidence="6" id="KW-0472">Membrane</keyword>
<dbReference type="InterPro" id="IPR037066">
    <property type="entry name" value="Plug_dom_sf"/>
</dbReference>
<keyword evidence="8" id="KW-0998">Cell outer membrane</keyword>
<dbReference type="InterPro" id="IPR036942">
    <property type="entry name" value="Beta-barrel_TonB_sf"/>
</dbReference>
<evidence type="ECO:0000259" key="9">
    <source>
        <dbReference type="Pfam" id="PF00593"/>
    </source>
</evidence>
<dbReference type="PANTHER" id="PTHR30069">
    <property type="entry name" value="TONB-DEPENDENT OUTER MEMBRANE RECEPTOR"/>
    <property type="match status" value="1"/>
</dbReference>
<keyword evidence="7 11" id="KW-0675">Receptor</keyword>
<comment type="subcellular location">
    <subcellularLocation>
        <location evidence="1">Cell outer membrane</location>
        <topology evidence="1">Multi-pass membrane protein</topology>
    </subcellularLocation>
</comment>
<evidence type="ECO:0000256" key="5">
    <source>
        <dbReference type="ARBA" id="ARBA00023077"/>
    </source>
</evidence>
<evidence type="ECO:0000256" key="6">
    <source>
        <dbReference type="ARBA" id="ARBA00023136"/>
    </source>
</evidence>
<dbReference type="GO" id="GO:0009279">
    <property type="term" value="C:cell outer membrane"/>
    <property type="evidence" value="ECO:0007669"/>
    <property type="project" value="UniProtKB-SubCell"/>
</dbReference>
<evidence type="ECO:0000256" key="1">
    <source>
        <dbReference type="ARBA" id="ARBA00004571"/>
    </source>
</evidence>
<evidence type="ECO:0000256" key="2">
    <source>
        <dbReference type="ARBA" id="ARBA00022448"/>
    </source>
</evidence>
<dbReference type="InterPro" id="IPR012910">
    <property type="entry name" value="Plug_dom"/>
</dbReference>
<evidence type="ECO:0000259" key="10">
    <source>
        <dbReference type="Pfam" id="PF07715"/>
    </source>
</evidence>
<proteinExistence type="predicted"/>
<evidence type="ECO:0000313" key="11">
    <source>
        <dbReference type="EMBL" id="CUV09951.1"/>
    </source>
</evidence>
<accession>A0A161K8Z5</accession>
<dbReference type="SUPFAM" id="SSF49452">
    <property type="entry name" value="Starch-binding domain-like"/>
    <property type="match status" value="1"/>
</dbReference>
<keyword evidence="4" id="KW-0732">Signal</keyword>
<evidence type="ECO:0000256" key="3">
    <source>
        <dbReference type="ARBA" id="ARBA00022692"/>
    </source>
</evidence>
<dbReference type="InterPro" id="IPR013784">
    <property type="entry name" value="Carb-bd-like_fold"/>
</dbReference>
<dbReference type="InterPro" id="IPR039426">
    <property type="entry name" value="TonB-dep_rcpt-like"/>
</dbReference>
<gene>
    <name evidence="11" type="ORF">MGWOODY_Mmi733</name>
</gene>
<keyword evidence="5" id="KW-0798">TonB box</keyword>
<feature type="domain" description="TonB-dependent receptor plug" evidence="10">
    <location>
        <begin position="140"/>
        <end position="222"/>
    </location>
</feature>
<organism evidence="11">
    <name type="scientific">hydrothermal vent metagenome</name>
    <dbReference type="NCBI Taxonomy" id="652676"/>
    <lineage>
        <taxon>unclassified sequences</taxon>
        <taxon>metagenomes</taxon>
        <taxon>ecological metagenomes</taxon>
    </lineage>
</organism>
<dbReference type="GO" id="GO:0015344">
    <property type="term" value="F:siderophore uptake transmembrane transporter activity"/>
    <property type="evidence" value="ECO:0007669"/>
    <property type="project" value="TreeGrafter"/>
</dbReference>
<dbReference type="GO" id="GO:0030246">
    <property type="term" value="F:carbohydrate binding"/>
    <property type="evidence" value="ECO:0007669"/>
    <property type="project" value="InterPro"/>
</dbReference>
<keyword evidence="3" id="KW-0812">Transmembrane</keyword>
<evidence type="ECO:0000256" key="8">
    <source>
        <dbReference type="ARBA" id="ARBA00023237"/>
    </source>
</evidence>
<evidence type="ECO:0000256" key="4">
    <source>
        <dbReference type="ARBA" id="ARBA00022729"/>
    </source>
</evidence>
<dbReference type="Gene3D" id="2.170.130.10">
    <property type="entry name" value="TonB-dependent receptor, plug domain"/>
    <property type="match status" value="1"/>
</dbReference>
<dbReference type="EMBL" id="FAXC01000328">
    <property type="protein sequence ID" value="CUV09951.1"/>
    <property type="molecule type" value="Genomic_DNA"/>
</dbReference>
<sequence>MHKYWFWRFLFNNHCILSWLSLFFITAYPIQGQTGNISGRVETTTKGALLRGADILLIGTDIGGSTDSSGVYIIANILPGTYSIRAFYIGYTQTTVTDIKVYPGQTTNINFILDEEVLKGEEVTIIAERELIRPGISANTINLDAANLENLPIATIEDAVRLQAGVEPNMTIRGGNINSTSFIVDGINLREGRTNGPITGLSYTAVEQIQVQTSGFDAAYGNVRSGLVQIITKDPPKDHFSADLFIRNRPSQRLNFPGKWKPINDAGHDIDLTIGGPLSQRFGNLRFLTSYRKNIIPYLEQFGENLRQDETFQVKLISNIKPDLKLTLSGLLTNQKGTTDSISTVMEAGIPAYPWGYENDFFRTEGLFKNASIGLSDIDHSMFAGKLSRTLNASTFYEMKMHYLRSDYFLRPDLENITDNRDTSSVSVISGNFDITKQMNSSTQLKAGFEYIYSNYHISSEFNDAVDTRVMAIGSISNLLFGENIDYESPYRLHESWTATPQQGAAYIQGKLTFNQMVIKLGARMDYFSAGGENNIFSDFDQFFTQQNNDARKDSAATVSAEKQMALSPRIGVSFPITDKTKFYFNYGQFRQMPQAQYLYRMQEKSFTVDRSAITGLGNPNMPMPRTNAYEIGYERILTNEYLLQLSGYSRSVDNQVSFRAFVSDEMIYTIAMPNNYNDVRGLELTLSKVKGNWVRGFLNYTYMDFSSGNFGITGVIQNPLDENEYYNMTQDHYQTKPIAQPYARLNLDFFLPEQAGLRLLSDWHMDLLGQWRAGKVFTWSGPILDQVDDKNGVQYLPHPTIKNNLRTKDFYSLDLRFSKKFKTRFGAVQLFFDVNNPLNLKFMYFEHPFVTTGENPLSDYNDYMTSLHLPLSAFDDVEFYDYPYMFIPGKDQPGDYPQSNLEFVPINIVRGDYLLPPAVVMESRDPNELYYVYTSEMYKQFIDGQWQNADPGFVQDVLDNKKYINMPDNIQTAFLNPRGFKLGIRISF</sequence>
<dbReference type="Pfam" id="PF00593">
    <property type="entry name" value="TonB_dep_Rec_b-barrel"/>
    <property type="match status" value="1"/>
</dbReference>
<protein>
    <submittedName>
        <fullName evidence="11">TonB-dependent receptor</fullName>
    </submittedName>
</protein>
<feature type="domain" description="TonB-dependent receptor-like beta-barrel" evidence="9">
    <location>
        <begin position="344"/>
        <end position="837"/>
    </location>
</feature>
<dbReference type="AlphaFoldDB" id="A0A161K8Z5"/>
<dbReference type="Pfam" id="PF07715">
    <property type="entry name" value="Plug"/>
    <property type="match status" value="1"/>
</dbReference>
<dbReference type="GO" id="GO:0044718">
    <property type="term" value="P:siderophore transmembrane transport"/>
    <property type="evidence" value="ECO:0007669"/>
    <property type="project" value="TreeGrafter"/>
</dbReference>
<dbReference type="Gene3D" id="2.60.40.1120">
    <property type="entry name" value="Carboxypeptidase-like, regulatory domain"/>
    <property type="match status" value="1"/>
</dbReference>
<dbReference type="PANTHER" id="PTHR30069:SF29">
    <property type="entry name" value="HEMOGLOBIN AND HEMOGLOBIN-HAPTOGLOBIN-BINDING PROTEIN 1-RELATED"/>
    <property type="match status" value="1"/>
</dbReference>